<dbReference type="Pfam" id="PF09972">
    <property type="entry name" value="DUF2207"/>
    <property type="match status" value="1"/>
</dbReference>
<evidence type="ECO:0000256" key="2">
    <source>
        <dbReference type="SAM" id="Phobius"/>
    </source>
</evidence>
<dbReference type="AlphaFoldDB" id="W9G606"/>
<comment type="caution">
    <text evidence="5">The sequence shown here is derived from an EMBL/GenBank/DDBJ whole genome shotgun (WGS) entry which is preliminary data.</text>
</comment>
<dbReference type="InterPro" id="IPR048389">
    <property type="entry name" value="YciQ-like_C"/>
</dbReference>
<keyword evidence="6" id="KW-1185">Reference proteome</keyword>
<keyword evidence="2" id="KW-1133">Transmembrane helix</keyword>
<feature type="transmembrane region" description="Helical" evidence="2">
    <location>
        <begin position="463"/>
        <end position="482"/>
    </location>
</feature>
<feature type="transmembrane region" description="Helical" evidence="2">
    <location>
        <begin position="277"/>
        <end position="299"/>
    </location>
</feature>
<evidence type="ECO:0000259" key="4">
    <source>
        <dbReference type="Pfam" id="PF20990"/>
    </source>
</evidence>
<dbReference type="InterPro" id="IPR018702">
    <property type="entry name" value="DUF2207"/>
</dbReference>
<gene>
    <name evidence="5" type="ORF">N865_16615</name>
</gene>
<protein>
    <recommendedName>
        <fullName evidence="7">DUF2207 domain-containing protein</fullName>
    </recommendedName>
</protein>
<dbReference type="RefSeq" id="WP_084328347.1">
    <property type="nucleotide sequence ID" value="NZ_AWSA01000050.1"/>
</dbReference>
<feature type="domain" description="Predicted membrane protein YciQ-like C-terminal" evidence="4">
    <location>
        <begin position="338"/>
        <end position="576"/>
    </location>
</feature>
<evidence type="ECO:0000313" key="6">
    <source>
        <dbReference type="Proteomes" id="UP000019489"/>
    </source>
</evidence>
<keyword evidence="2" id="KW-0472">Membrane</keyword>
<reference evidence="5 6" key="1">
    <citation type="submission" date="2013-08" db="EMBL/GenBank/DDBJ databases">
        <title>Intrasporangium oryzae NRRL B-24470.</title>
        <authorList>
            <person name="Liu H."/>
            <person name="Wang G."/>
        </authorList>
    </citation>
    <scope>NUCLEOTIDE SEQUENCE [LARGE SCALE GENOMIC DNA]</scope>
    <source>
        <strain evidence="5 6">NRRL B-24470</strain>
    </source>
</reference>
<evidence type="ECO:0000313" key="5">
    <source>
        <dbReference type="EMBL" id="EWT00228.1"/>
    </source>
</evidence>
<evidence type="ECO:0000256" key="1">
    <source>
        <dbReference type="SAM" id="MobiDB-lite"/>
    </source>
</evidence>
<dbReference type="STRING" id="1386089.N865_16615"/>
<organism evidence="5 6">
    <name type="scientific">Intrasporangium oryzae NRRL B-24470</name>
    <dbReference type="NCBI Taxonomy" id="1386089"/>
    <lineage>
        <taxon>Bacteria</taxon>
        <taxon>Bacillati</taxon>
        <taxon>Actinomycetota</taxon>
        <taxon>Actinomycetes</taxon>
        <taxon>Micrococcales</taxon>
        <taxon>Intrasporangiaceae</taxon>
        <taxon>Intrasporangium</taxon>
    </lineage>
</organism>
<feature type="domain" description="DUF2207" evidence="3">
    <location>
        <begin position="55"/>
        <end position="245"/>
    </location>
</feature>
<feature type="region of interest" description="Disordered" evidence="1">
    <location>
        <begin position="624"/>
        <end position="654"/>
    </location>
</feature>
<dbReference type="Proteomes" id="UP000019489">
    <property type="component" value="Unassembled WGS sequence"/>
</dbReference>
<feature type="transmembrane region" description="Helical" evidence="2">
    <location>
        <begin position="494"/>
        <end position="514"/>
    </location>
</feature>
<sequence>MTTRPTRPIRRNLHTGRERRRGSLPVLARLGLVLATAFLVLFPAGAAQAATGEGMDSYTAAYDLQKDGSVQVRERITWRFPAGEERHGIFRNIIVRMGVSGQDGKYRYYDMTDVAVSSPSGAPDAFQVSDNGAAREIRIGSADQYTSGTQVYDVSYTLHNVLNPIAGQDGAANTVEFFYNVFGTNEFTPRDKVSVTVNAPAASTKVLCYQGAAGATTPCQGTTGNPSTFSAASLASGDAMTVVASYPATAFDNPRPDIRDGSSDTSLGSGAASAANAAAWVGGIGAPVVALAVMGTLVWTRGRDERYADVTPGLTPAAGTAAEAPTTRGGRTVVAVQFQPPAGVQPGMVGTIIDETANPIDVSATIIDLAVRGYLRIEEVDGSGPFSRTDWNLTQLPPPADDRLLPYERKLLDGIFASRGDVVALSELKNHFASTLKSIQSAMYEEVVRRHWFRSSPQVQRGVWQGLGLALAVIGGLILFYGRGAIQAVLGSGFTGGVALGVGLLLAGGITWILGGRMAAKTAEGSAVLAQSLGFKEYLTTAEAGQIAFEEASNIFSRYLPYAVVFGVADRWAKTFADVARAAEAANQPLIMPTWYVWSGNVFPDFTSIANGVDSFSTTSTGTFTSTPGSSGASGFGGGGFSGGGGGGSSSGSW</sequence>
<evidence type="ECO:0008006" key="7">
    <source>
        <dbReference type="Google" id="ProtNLM"/>
    </source>
</evidence>
<name>W9G606_9MICO</name>
<keyword evidence="2" id="KW-0812">Transmembrane</keyword>
<proteinExistence type="predicted"/>
<feature type="compositionally biased region" description="Gly residues" evidence="1">
    <location>
        <begin position="632"/>
        <end position="654"/>
    </location>
</feature>
<dbReference type="OrthoDB" id="143710at2"/>
<dbReference type="Pfam" id="PF20990">
    <property type="entry name" value="DUF2207_C"/>
    <property type="match status" value="1"/>
</dbReference>
<dbReference type="eggNOG" id="COG4907">
    <property type="taxonomic scope" value="Bacteria"/>
</dbReference>
<evidence type="ECO:0000259" key="3">
    <source>
        <dbReference type="Pfam" id="PF09972"/>
    </source>
</evidence>
<accession>W9G606</accession>
<dbReference type="EMBL" id="AWSA01000050">
    <property type="protein sequence ID" value="EWT00228.1"/>
    <property type="molecule type" value="Genomic_DNA"/>
</dbReference>
<dbReference type="PATRIC" id="fig|1386089.3.peg.3538"/>